<dbReference type="Pfam" id="PF26047">
    <property type="entry name" value="DUF8015"/>
    <property type="match status" value="1"/>
</dbReference>
<reference evidence="1 2" key="1">
    <citation type="submission" date="2022-06" db="EMBL/GenBank/DDBJ databases">
        <title>Halogeometricum sp. a new haloarchaeum isolate from saline soil.</title>
        <authorList>
            <person name="Strakova D."/>
            <person name="Galisteo C."/>
            <person name="Sanchez-Porro C."/>
            <person name="Ventosa A."/>
        </authorList>
    </citation>
    <scope>NUCLEOTIDE SEQUENCE [LARGE SCALE GENOMIC DNA]</scope>
    <source>
        <strain evidence="2">S3BR25-2</strain>
    </source>
</reference>
<dbReference type="InterPro" id="IPR058328">
    <property type="entry name" value="DUF8015"/>
</dbReference>
<protein>
    <submittedName>
        <fullName evidence="1">Uncharacterized protein</fullName>
    </submittedName>
</protein>
<evidence type="ECO:0000313" key="1">
    <source>
        <dbReference type="EMBL" id="MDS0294043.1"/>
    </source>
</evidence>
<evidence type="ECO:0000313" key="2">
    <source>
        <dbReference type="Proteomes" id="UP001254813"/>
    </source>
</evidence>
<keyword evidence="2" id="KW-1185">Reference proteome</keyword>
<name>A0ABU2G176_9EURY</name>
<gene>
    <name evidence="1" type="ORF">NDI79_07650</name>
</gene>
<dbReference type="EMBL" id="JAMQOQ010000002">
    <property type="protein sequence ID" value="MDS0294043.1"/>
    <property type="molecule type" value="Genomic_DNA"/>
</dbReference>
<accession>A0ABU2G176</accession>
<sequence>MRVRKTPTGETVGPLLESRYDWLLTTVPLPMLLGTVGAAAAGVPAAVGVGAGGLPSAAMLAYALFADPPLSE</sequence>
<proteinExistence type="predicted"/>
<dbReference type="RefSeq" id="WP_310927891.1">
    <property type="nucleotide sequence ID" value="NZ_JAMQOQ010000002.1"/>
</dbReference>
<dbReference type="Proteomes" id="UP001254813">
    <property type="component" value="Unassembled WGS sequence"/>
</dbReference>
<organism evidence="1 2">
    <name type="scientific">Halogeometricum luteum</name>
    <dbReference type="NCBI Taxonomy" id="2950537"/>
    <lineage>
        <taxon>Archaea</taxon>
        <taxon>Methanobacteriati</taxon>
        <taxon>Methanobacteriota</taxon>
        <taxon>Stenosarchaea group</taxon>
        <taxon>Halobacteria</taxon>
        <taxon>Halobacteriales</taxon>
        <taxon>Haloferacaceae</taxon>
        <taxon>Halogeometricum</taxon>
    </lineage>
</organism>
<comment type="caution">
    <text evidence="1">The sequence shown here is derived from an EMBL/GenBank/DDBJ whole genome shotgun (WGS) entry which is preliminary data.</text>
</comment>